<accession>A0A850QU96</accession>
<name>A0A850QU96_PHODD</name>
<dbReference type="EMBL" id="JABXOR010001125">
    <property type="protein sequence ID" value="NVP02082.1"/>
    <property type="molecule type" value="Genomic_DNA"/>
</dbReference>
<dbReference type="GO" id="GO:0016757">
    <property type="term" value="F:glycosyltransferase activity"/>
    <property type="evidence" value="ECO:0007669"/>
    <property type="project" value="InterPro"/>
</dbReference>
<evidence type="ECO:0000313" key="4">
    <source>
        <dbReference type="Proteomes" id="UP000533429"/>
    </source>
</evidence>
<dbReference type="PANTHER" id="PTHR12526">
    <property type="entry name" value="GLYCOSYLTRANSFERASE"/>
    <property type="match status" value="1"/>
</dbReference>
<dbReference type="SUPFAM" id="SSF53756">
    <property type="entry name" value="UDP-Glycosyltransferase/glycogen phosphorylase"/>
    <property type="match status" value="1"/>
</dbReference>
<protein>
    <submittedName>
        <fullName evidence="3">Glycosyltransferase</fullName>
    </submittedName>
</protein>
<evidence type="ECO:0000259" key="1">
    <source>
        <dbReference type="Pfam" id="PF00534"/>
    </source>
</evidence>
<dbReference type="PANTHER" id="PTHR12526:SF630">
    <property type="entry name" value="GLYCOSYLTRANSFERASE"/>
    <property type="match status" value="1"/>
</dbReference>
<organism evidence="3 4">
    <name type="scientific">Photobacterium damselae subsp. damselae</name>
    <name type="common">Listonella damsela</name>
    <dbReference type="NCBI Taxonomy" id="85581"/>
    <lineage>
        <taxon>Bacteria</taxon>
        <taxon>Pseudomonadati</taxon>
        <taxon>Pseudomonadota</taxon>
        <taxon>Gammaproteobacteria</taxon>
        <taxon>Vibrionales</taxon>
        <taxon>Vibrionaceae</taxon>
        <taxon>Photobacterium</taxon>
    </lineage>
</organism>
<evidence type="ECO:0000259" key="2">
    <source>
        <dbReference type="Pfam" id="PF13439"/>
    </source>
</evidence>
<gene>
    <name evidence="3" type="ORF">HWA77_17860</name>
</gene>
<feature type="domain" description="Glycosyl transferase family 1" evidence="1">
    <location>
        <begin position="178"/>
        <end position="338"/>
    </location>
</feature>
<dbReference type="Pfam" id="PF00534">
    <property type="entry name" value="Glycos_transf_1"/>
    <property type="match status" value="1"/>
</dbReference>
<keyword evidence="3" id="KW-0808">Transferase</keyword>
<evidence type="ECO:0000313" key="3">
    <source>
        <dbReference type="EMBL" id="NVP02082.1"/>
    </source>
</evidence>
<reference evidence="3 4" key="1">
    <citation type="submission" date="2020-06" db="EMBL/GenBank/DDBJ databases">
        <title>Photobacterium damselae subsp. damselae comparative genomics.</title>
        <authorList>
            <person name="Osorio C.R."/>
        </authorList>
    </citation>
    <scope>NUCLEOTIDE SEQUENCE [LARGE SCALE GENOMIC DNA]</scope>
    <source>
        <strain evidence="3 4">TW250/03</strain>
    </source>
</reference>
<dbReference type="GO" id="GO:1901135">
    <property type="term" value="P:carbohydrate derivative metabolic process"/>
    <property type="evidence" value="ECO:0007669"/>
    <property type="project" value="UniProtKB-ARBA"/>
</dbReference>
<dbReference type="Proteomes" id="UP000533429">
    <property type="component" value="Unassembled WGS sequence"/>
</dbReference>
<dbReference type="Pfam" id="PF13439">
    <property type="entry name" value="Glyco_transf_4"/>
    <property type="match status" value="1"/>
</dbReference>
<dbReference type="Gene3D" id="3.40.50.2000">
    <property type="entry name" value="Glycogen Phosphorylase B"/>
    <property type="match status" value="2"/>
</dbReference>
<comment type="caution">
    <text evidence="3">The sequence shown here is derived from an EMBL/GenBank/DDBJ whole genome shotgun (WGS) entry which is preliminary data.</text>
</comment>
<dbReference type="InterPro" id="IPR028098">
    <property type="entry name" value="Glyco_trans_4-like_N"/>
</dbReference>
<dbReference type="AlphaFoldDB" id="A0A850QU96"/>
<sequence length="370" mass="41494">MKNKICFITTGLGMGGAERQVCDLSDELYKLNNEVIVISLTGKATVKPYCSSIQVIELNMKKSLFGLIKALRACRSIIKNFNPDVIHSHMFHANIFTRILRIFTKMPILVCTAHSTNEGGKGRMLAYRYTNFLSDINTNVSNEAVEAFINVGAMKPKQMIAVSNGLNDKRFIFSEQVRIEKRQQLGILDNTFLYLAIGRLDDPKDYPNMLTAMEIVSREAINFGKKVKLVIIGQGHLELKLKQLTKDLGLNDSVTFLGMQRDVECWLSAADCFVLSSKHEGFGLVVAEALLTERLVVATDCGGVKEVLGECGYLVPPNDFGKLAHSMLKALNISKEENTFLVRKGRDKTIENYSIRSIAKRWLQIYQSQQ</sequence>
<dbReference type="InterPro" id="IPR001296">
    <property type="entry name" value="Glyco_trans_1"/>
</dbReference>
<feature type="domain" description="Glycosyltransferase subfamily 4-like N-terminal" evidence="2">
    <location>
        <begin position="14"/>
        <end position="169"/>
    </location>
</feature>
<proteinExistence type="predicted"/>